<dbReference type="Pfam" id="PF00005">
    <property type="entry name" value="ABC_tran"/>
    <property type="match status" value="1"/>
</dbReference>
<comment type="subcellular location">
    <subcellularLocation>
        <location evidence="1">Cell membrane</location>
        <topology evidence="1">Peripheral membrane protein</topology>
    </subcellularLocation>
</comment>
<evidence type="ECO:0000256" key="3">
    <source>
        <dbReference type="ARBA" id="ARBA00022448"/>
    </source>
</evidence>
<reference evidence="10" key="1">
    <citation type="submission" date="2016-10" db="EMBL/GenBank/DDBJ databases">
        <authorList>
            <person name="Varghese N."/>
            <person name="Submissions S."/>
        </authorList>
    </citation>
    <scope>NUCLEOTIDE SEQUENCE [LARGE SCALE GENOMIC DNA]</scope>
    <source>
        <strain evidence="10">PL19</strain>
    </source>
</reference>
<dbReference type="PANTHER" id="PTHR42711">
    <property type="entry name" value="ABC TRANSPORTER ATP-BINDING PROTEIN"/>
    <property type="match status" value="1"/>
</dbReference>
<feature type="region of interest" description="Disordered" evidence="7">
    <location>
        <begin position="299"/>
        <end position="340"/>
    </location>
</feature>
<name>A0A1I4E5S9_9ACTN</name>
<dbReference type="SUPFAM" id="SSF52540">
    <property type="entry name" value="P-loop containing nucleoside triphosphate hydrolases"/>
    <property type="match status" value="1"/>
</dbReference>
<dbReference type="CDD" id="cd03230">
    <property type="entry name" value="ABC_DR_subfamily_A"/>
    <property type="match status" value="1"/>
</dbReference>
<gene>
    <name evidence="9" type="ORF">SAMN05192584_111107</name>
</gene>
<accession>A0A1I4E5S9</accession>
<evidence type="ECO:0000256" key="7">
    <source>
        <dbReference type="SAM" id="MobiDB-lite"/>
    </source>
</evidence>
<dbReference type="EMBL" id="FOSG01000011">
    <property type="protein sequence ID" value="SFK99521.1"/>
    <property type="molecule type" value="Genomic_DNA"/>
</dbReference>
<keyword evidence="5 9" id="KW-0067">ATP-binding</keyword>
<dbReference type="PANTHER" id="PTHR42711:SF5">
    <property type="entry name" value="ABC TRANSPORTER ATP-BINDING PROTEIN NATA"/>
    <property type="match status" value="1"/>
</dbReference>
<keyword evidence="4" id="KW-0547">Nucleotide-binding</keyword>
<dbReference type="SMART" id="SM00382">
    <property type="entry name" value="AAA"/>
    <property type="match status" value="1"/>
</dbReference>
<dbReference type="AlphaFoldDB" id="A0A1I4E5S9"/>
<evidence type="ECO:0000259" key="8">
    <source>
        <dbReference type="PROSITE" id="PS50893"/>
    </source>
</evidence>
<dbReference type="PROSITE" id="PS50893">
    <property type="entry name" value="ABC_TRANSPORTER_2"/>
    <property type="match status" value="1"/>
</dbReference>
<dbReference type="GO" id="GO:0005886">
    <property type="term" value="C:plasma membrane"/>
    <property type="evidence" value="ECO:0007669"/>
    <property type="project" value="UniProtKB-SubCell"/>
</dbReference>
<keyword evidence="10" id="KW-1185">Reference proteome</keyword>
<dbReference type="GO" id="GO:0005524">
    <property type="term" value="F:ATP binding"/>
    <property type="evidence" value="ECO:0007669"/>
    <property type="project" value="UniProtKB-KW"/>
</dbReference>
<keyword evidence="6" id="KW-0046">Antibiotic resistance</keyword>
<dbReference type="GO" id="GO:0046677">
    <property type="term" value="P:response to antibiotic"/>
    <property type="evidence" value="ECO:0007669"/>
    <property type="project" value="UniProtKB-KW"/>
</dbReference>
<dbReference type="InterPro" id="IPR027417">
    <property type="entry name" value="P-loop_NTPase"/>
</dbReference>
<dbReference type="InterPro" id="IPR050763">
    <property type="entry name" value="ABC_transporter_ATP-binding"/>
</dbReference>
<evidence type="ECO:0000256" key="2">
    <source>
        <dbReference type="ARBA" id="ARBA00005417"/>
    </source>
</evidence>
<dbReference type="Proteomes" id="UP000198928">
    <property type="component" value="Unassembled WGS sequence"/>
</dbReference>
<organism evidence="9 10">
    <name type="scientific">Streptomyces pini</name>
    <dbReference type="NCBI Taxonomy" id="1520580"/>
    <lineage>
        <taxon>Bacteria</taxon>
        <taxon>Bacillati</taxon>
        <taxon>Actinomycetota</taxon>
        <taxon>Actinomycetes</taxon>
        <taxon>Kitasatosporales</taxon>
        <taxon>Streptomycetaceae</taxon>
        <taxon>Streptomyces</taxon>
    </lineage>
</organism>
<comment type="similarity">
    <text evidence="2">Belongs to the ABC transporter superfamily.</text>
</comment>
<dbReference type="Gene3D" id="3.40.50.300">
    <property type="entry name" value="P-loop containing nucleotide triphosphate hydrolases"/>
    <property type="match status" value="1"/>
</dbReference>
<dbReference type="InterPro" id="IPR003593">
    <property type="entry name" value="AAA+_ATPase"/>
</dbReference>
<feature type="domain" description="ABC transporter" evidence="8">
    <location>
        <begin position="6"/>
        <end position="230"/>
    </location>
</feature>
<protein>
    <submittedName>
        <fullName evidence="9">ABC-2 type transport system ATP-binding protein</fullName>
    </submittedName>
</protein>
<evidence type="ECO:0000313" key="9">
    <source>
        <dbReference type="EMBL" id="SFK99521.1"/>
    </source>
</evidence>
<evidence type="ECO:0000256" key="1">
    <source>
        <dbReference type="ARBA" id="ARBA00004202"/>
    </source>
</evidence>
<evidence type="ECO:0000313" key="10">
    <source>
        <dbReference type="Proteomes" id="UP000198928"/>
    </source>
</evidence>
<dbReference type="RefSeq" id="WP_093850541.1">
    <property type="nucleotide sequence ID" value="NZ_FOSG01000011.1"/>
</dbReference>
<evidence type="ECO:0000256" key="5">
    <source>
        <dbReference type="ARBA" id="ARBA00022840"/>
    </source>
</evidence>
<feature type="compositionally biased region" description="Basic and acidic residues" evidence="7">
    <location>
        <begin position="316"/>
        <end position="340"/>
    </location>
</feature>
<dbReference type="GO" id="GO:0016887">
    <property type="term" value="F:ATP hydrolysis activity"/>
    <property type="evidence" value="ECO:0007669"/>
    <property type="project" value="InterPro"/>
</dbReference>
<dbReference type="OrthoDB" id="9804819at2"/>
<dbReference type="InterPro" id="IPR003439">
    <property type="entry name" value="ABC_transporter-like_ATP-bd"/>
</dbReference>
<proteinExistence type="inferred from homology"/>
<evidence type="ECO:0000256" key="6">
    <source>
        <dbReference type="ARBA" id="ARBA00023251"/>
    </source>
</evidence>
<sequence>MRVPAIHTEGLTKHFGAVTALEDLDLRVEQGEIFGFLGPNGAGKSTTIRLLLHLVRPTAGTAWIMGVPAEDVERAHRHVSYVSGDVSLWPQLTGMETLTHLANLSGGADEAFRDELIERLRVDPGVRARSYSKGNRQKIALTAAFMTRPDVLLLDEPTSGLDPLMEAEFQALAREAADRGQTVFLSSHLLDQVEDICHRVAILRAGRLAEVAALEDLRKLNTTVFEAVLDGPPPRLDEVPGVVAVERIDRGLRVSVTGPPSAALSRLASAKLVRLRSREPSLEEIFLTYYEATSGQRGAVAAAHGASPDGAGPGAREGRDAPEPRDAQSPRDAPSPRDPR</sequence>
<keyword evidence="3" id="KW-0813">Transport</keyword>
<evidence type="ECO:0000256" key="4">
    <source>
        <dbReference type="ARBA" id="ARBA00022741"/>
    </source>
</evidence>